<dbReference type="GO" id="GO:0005737">
    <property type="term" value="C:cytoplasm"/>
    <property type="evidence" value="ECO:0007669"/>
    <property type="project" value="UniProtKB-SubCell"/>
</dbReference>
<dbReference type="EMBL" id="CP001287">
    <property type="protein sequence ID" value="ACK66509.1"/>
    <property type="molecule type" value="Genomic_DNA"/>
</dbReference>
<dbReference type="STRING" id="41431.PCC8801_2501"/>
<keyword evidence="3" id="KW-0963">Cytoplasm</keyword>
<dbReference type="RefSeq" id="WP_012595776.1">
    <property type="nucleotide sequence ID" value="NC_011726.1"/>
</dbReference>
<keyword evidence="3 5" id="KW-0808">Transferase</keyword>
<dbReference type="CDD" id="cd02022">
    <property type="entry name" value="DPCK"/>
    <property type="match status" value="1"/>
</dbReference>
<dbReference type="GO" id="GO:0004140">
    <property type="term" value="F:dephospho-CoA kinase activity"/>
    <property type="evidence" value="ECO:0007669"/>
    <property type="project" value="UniProtKB-UniRule"/>
</dbReference>
<evidence type="ECO:0000256" key="1">
    <source>
        <dbReference type="ARBA" id="ARBA00022741"/>
    </source>
</evidence>
<name>B7K3W9_RIPO1</name>
<dbReference type="InterPro" id="IPR027417">
    <property type="entry name" value="P-loop_NTPase"/>
</dbReference>
<gene>
    <name evidence="3" type="primary">coaE</name>
    <name evidence="5" type="ordered locus">PCC8801_2501</name>
</gene>
<feature type="binding site" evidence="3">
    <location>
        <begin position="16"/>
        <end position="21"/>
    </location>
    <ligand>
        <name>ATP</name>
        <dbReference type="ChEBI" id="CHEBI:30616"/>
    </ligand>
</feature>
<keyword evidence="1 3" id="KW-0547">Nucleotide-binding</keyword>
<dbReference type="EC" id="2.7.1.24" evidence="3 4"/>
<dbReference type="SUPFAM" id="SSF52540">
    <property type="entry name" value="P-loop containing nucleoside triphosphate hydrolases"/>
    <property type="match status" value="1"/>
</dbReference>
<comment type="function">
    <text evidence="3">Catalyzes the phosphorylation of the 3'-hydroxyl group of dephosphocoenzyme A to form coenzyme A.</text>
</comment>
<accession>B7K3W9</accession>
<dbReference type="KEGG" id="cyp:PCC8801_2501"/>
<dbReference type="Gene3D" id="3.40.50.300">
    <property type="entry name" value="P-loop containing nucleotide triphosphate hydrolases"/>
    <property type="match status" value="1"/>
</dbReference>
<dbReference type="PANTHER" id="PTHR10695">
    <property type="entry name" value="DEPHOSPHO-COA KINASE-RELATED"/>
    <property type="match status" value="1"/>
</dbReference>
<evidence type="ECO:0000313" key="6">
    <source>
        <dbReference type="Proteomes" id="UP000008204"/>
    </source>
</evidence>
<keyword evidence="3 5" id="KW-0418">Kinase</keyword>
<dbReference type="HOGENOM" id="CLU_057180_2_1_3"/>
<dbReference type="eggNOG" id="COG0237">
    <property type="taxonomic scope" value="Bacteria"/>
</dbReference>
<dbReference type="Proteomes" id="UP000008204">
    <property type="component" value="Chromosome"/>
</dbReference>
<evidence type="ECO:0000313" key="5">
    <source>
        <dbReference type="EMBL" id="ACK66509.1"/>
    </source>
</evidence>
<dbReference type="OrthoDB" id="9812943at2"/>
<reference evidence="6" key="1">
    <citation type="journal article" date="2011" name="MBio">
        <title>Novel metabolic attributes of the genus Cyanothece, comprising a group of unicellular nitrogen-fixing Cyanobacteria.</title>
        <authorList>
            <person name="Bandyopadhyay A."/>
            <person name="Elvitigala T."/>
            <person name="Welsh E."/>
            <person name="Stockel J."/>
            <person name="Liberton M."/>
            <person name="Min H."/>
            <person name="Sherman L.A."/>
            <person name="Pakrasi H.B."/>
        </authorList>
    </citation>
    <scope>NUCLEOTIDE SEQUENCE [LARGE SCALE GENOMIC DNA]</scope>
    <source>
        <strain evidence="6">PCC 8801</strain>
    </source>
</reference>
<dbReference type="AlphaFoldDB" id="B7K3W9"/>
<sequence>MSLPSRRIIGLTGGIATGKTTVTDYLSRQYQIPILDADFYAREAVKANSPILNTIFERYGASVCLPDGELNRQVLGEIIFNNLDEKKWLESQIHPYVRQQFEQKLKQLNNPIVVFSIPLLFEAKLTHLVTEIWVVYCSSEQQIKRLIKRNQLTEEQALRRINSQTPLVEKVTQADVVLDNSSTLEILYQQVDSYL</sequence>
<organism evidence="5 6">
    <name type="scientific">Rippkaea orientalis (strain PCC 8801 / RF-1)</name>
    <name type="common">Cyanothece sp. (strain PCC 8801)</name>
    <dbReference type="NCBI Taxonomy" id="41431"/>
    <lineage>
        <taxon>Bacteria</taxon>
        <taxon>Bacillati</taxon>
        <taxon>Cyanobacteriota</taxon>
        <taxon>Cyanophyceae</taxon>
        <taxon>Oscillatoriophycideae</taxon>
        <taxon>Chroococcales</taxon>
        <taxon>Aphanothecaceae</taxon>
        <taxon>Rippkaea</taxon>
        <taxon>Rippkaea orientalis</taxon>
    </lineage>
</organism>
<dbReference type="InterPro" id="IPR001977">
    <property type="entry name" value="Depp_CoAkinase"/>
</dbReference>
<keyword evidence="6" id="KW-1185">Reference proteome</keyword>
<comment type="subcellular location">
    <subcellularLocation>
        <location evidence="3">Cytoplasm</location>
    </subcellularLocation>
</comment>
<dbReference type="PANTHER" id="PTHR10695:SF46">
    <property type="entry name" value="BIFUNCTIONAL COENZYME A SYNTHASE-RELATED"/>
    <property type="match status" value="1"/>
</dbReference>
<keyword evidence="3" id="KW-0173">Coenzyme A biosynthesis</keyword>
<evidence type="ECO:0000256" key="4">
    <source>
        <dbReference type="NCBIfam" id="TIGR00152"/>
    </source>
</evidence>
<dbReference type="GO" id="GO:0015937">
    <property type="term" value="P:coenzyme A biosynthetic process"/>
    <property type="evidence" value="ECO:0007669"/>
    <property type="project" value="UniProtKB-UniRule"/>
</dbReference>
<comment type="pathway">
    <text evidence="3">Cofactor biosynthesis; coenzyme A biosynthesis; CoA from (R)-pantothenate: step 5/5.</text>
</comment>
<dbReference type="UniPathway" id="UPA00241">
    <property type="reaction ID" value="UER00356"/>
</dbReference>
<comment type="similarity">
    <text evidence="3">Belongs to the CoaE family.</text>
</comment>
<dbReference type="NCBIfam" id="TIGR00152">
    <property type="entry name" value="dephospho-CoA kinase"/>
    <property type="match status" value="1"/>
</dbReference>
<dbReference type="HAMAP" id="MF_00376">
    <property type="entry name" value="Dephospho_CoA_kinase"/>
    <property type="match status" value="1"/>
</dbReference>
<dbReference type="PROSITE" id="PS51219">
    <property type="entry name" value="DPCK"/>
    <property type="match status" value="1"/>
</dbReference>
<dbReference type="GO" id="GO:0005524">
    <property type="term" value="F:ATP binding"/>
    <property type="evidence" value="ECO:0007669"/>
    <property type="project" value="UniProtKB-UniRule"/>
</dbReference>
<comment type="catalytic activity">
    <reaction evidence="3">
        <text>3'-dephospho-CoA + ATP = ADP + CoA + H(+)</text>
        <dbReference type="Rhea" id="RHEA:18245"/>
        <dbReference type="ChEBI" id="CHEBI:15378"/>
        <dbReference type="ChEBI" id="CHEBI:30616"/>
        <dbReference type="ChEBI" id="CHEBI:57287"/>
        <dbReference type="ChEBI" id="CHEBI:57328"/>
        <dbReference type="ChEBI" id="CHEBI:456216"/>
        <dbReference type="EC" id="2.7.1.24"/>
    </reaction>
</comment>
<proteinExistence type="inferred from homology"/>
<dbReference type="Pfam" id="PF01121">
    <property type="entry name" value="CoaE"/>
    <property type="match status" value="1"/>
</dbReference>
<keyword evidence="2 3" id="KW-0067">ATP-binding</keyword>
<evidence type="ECO:0000256" key="2">
    <source>
        <dbReference type="ARBA" id="ARBA00022840"/>
    </source>
</evidence>
<protein>
    <recommendedName>
        <fullName evidence="3 4">Dephospho-CoA kinase</fullName>
        <ecNumber evidence="3 4">2.7.1.24</ecNumber>
    </recommendedName>
    <alternativeName>
        <fullName evidence="3">Dephosphocoenzyme A kinase</fullName>
    </alternativeName>
</protein>
<evidence type="ECO:0000256" key="3">
    <source>
        <dbReference type="HAMAP-Rule" id="MF_00376"/>
    </source>
</evidence>